<dbReference type="CDD" id="cd02972">
    <property type="entry name" value="DsbA_family"/>
    <property type="match status" value="1"/>
</dbReference>
<dbReference type="Gene3D" id="3.40.30.10">
    <property type="entry name" value="Glutaredoxin"/>
    <property type="match status" value="1"/>
</dbReference>
<dbReference type="SUPFAM" id="SSF52833">
    <property type="entry name" value="Thioredoxin-like"/>
    <property type="match status" value="1"/>
</dbReference>
<evidence type="ECO:0000313" key="1">
    <source>
        <dbReference type="EMBL" id="CAB4368455.1"/>
    </source>
</evidence>
<gene>
    <name evidence="1" type="ORF">UFOPK4179_01256</name>
</gene>
<dbReference type="AlphaFoldDB" id="A0A6J6AHW6"/>
<organism evidence="1">
    <name type="scientific">freshwater metagenome</name>
    <dbReference type="NCBI Taxonomy" id="449393"/>
    <lineage>
        <taxon>unclassified sequences</taxon>
        <taxon>metagenomes</taxon>
        <taxon>ecological metagenomes</taxon>
    </lineage>
</organism>
<accession>A0A6J6AHW6</accession>
<sequence length="213" mass="23337">MADLDFFFDPVCPWAWITSRWVTEVQQLRDYNVAWKFISLKILNQDTMDYASMPAGYKEVHAAGTSGLRVAAKARSVAGNDAVAKVYTALGTSLHNKQERELFVADIEGHIASLLKSAGLPVEWATAVNDETFDRLIADETAIALERTGKDVGTPIITFNPGGLKEASFFGPVISTIPRGEEATKLWDAIETIATASGMAELKRSLRARPNFD</sequence>
<dbReference type="InterPro" id="IPR036249">
    <property type="entry name" value="Thioredoxin-like_sf"/>
</dbReference>
<dbReference type="InterPro" id="IPR053977">
    <property type="entry name" value="Rv2466c-like"/>
</dbReference>
<name>A0A6J6AHW6_9ZZZZ</name>
<dbReference type="EMBL" id="CAETWZ010000159">
    <property type="protein sequence ID" value="CAB4368455.1"/>
    <property type="molecule type" value="Genomic_DNA"/>
</dbReference>
<dbReference type="Pfam" id="PF22234">
    <property type="entry name" value="Rv2466c-like"/>
    <property type="match status" value="1"/>
</dbReference>
<proteinExistence type="predicted"/>
<protein>
    <submittedName>
        <fullName evidence="1">Unannotated protein</fullName>
    </submittedName>
</protein>
<reference evidence="1" key="1">
    <citation type="submission" date="2020-05" db="EMBL/GenBank/DDBJ databases">
        <authorList>
            <person name="Chiriac C."/>
            <person name="Salcher M."/>
            <person name="Ghai R."/>
            <person name="Kavagutti S V."/>
        </authorList>
    </citation>
    <scope>NUCLEOTIDE SEQUENCE</scope>
</reference>